<comment type="similarity">
    <text evidence="21">Belongs to the peroxidase family. Classical plant (class III) peroxidase subfamily.</text>
</comment>
<feature type="disulfide bond" evidence="20">
    <location>
        <begin position="122"/>
        <end position="322"/>
    </location>
</feature>
<dbReference type="InterPro" id="IPR033905">
    <property type="entry name" value="Secretory_peroxidase"/>
</dbReference>
<dbReference type="InterPro" id="IPR010255">
    <property type="entry name" value="Haem_peroxidase_sf"/>
</dbReference>
<keyword evidence="9 21" id="KW-0732">Signal</keyword>
<organism evidence="22 23">
    <name type="scientific">Juglans regia</name>
    <name type="common">English walnut</name>
    <dbReference type="NCBI Taxonomy" id="51240"/>
    <lineage>
        <taxon>Eukaryota</taxon>
        <taxon>Viridiplantae</taxon>
        <taxon>Streptophyta</taxon>
        <taxon>Embryophyta</taxon>
        <taxon>Tracheophyta</taxon>
        <taxon>Spermatophyta</taxon>
        <taxon>Magnoliopsida</taxon>
        <taxon>eudicotyledons</taxon>
        <taxon>Gunneridae</taxon>
        <taxon>Pentapetalae</taxon>
        <taxon>rosids</taxon>
        <taxon>fabids</taxon>
        <taxon>Fagales</taxon>
        <taxon>Juglandaceae</taxon>
        <taxon>Juglans</taxon>
    </lineage>
</organism>
<dbReference type="Gramene" id="Jr11_13600_p1">
    <property type="protein sequence ID" value="cds.Jr11_13600_p1"/>
    <property type="gene ID" value="Jr11_13600"/>
</dbReference>
<comment type="similarity">
    <text evidence="3">Belongs to the peroxidase family. Ascorbate peroxidase subfamily.</text>
</comment>
<evidence type="ECO:0000256" key="2">
    <source>
        <dbReference type="ARBA" id="ARBA00002322"/>
    </source>
</evidence>
<comment type="catalytic activity">
    <reaction evidence="1 21">
        <text>2 a phenolic donor + H2O2 = 2 a phenolic radical donor + 2 H2O</text>
        <dbReference type="Rhea" id="RHEA:56136"/>
        <dbReference type="ChEBI" id="CHEBI:15377"/>
        <dbReference type="ChEBI" id="CHEBI:16240"/>
        <dbReference type="ChEBI" id="CHEBI:139520"/>
        <dbReference type="ChEBI" id="CHEBI:139521"/>
        <dbReference type="EC" id="1.11.1.7"/>
    </reaction>
</comment>
<gene>
    <name evidence="23" type="primary">LOC109007685</name>
</gene>
<dbReference type="SUPFAM" id="SSF48113">
    <property type="entry name" value="Heme-dependent peroxidases"/>
    <property type="match status" value="1"/>
</dbReference>
<feature type="binding site" description="axial binding residue" evidence="18">
    <location>
        <position position="195"/>
    </location>
    <ligand>
        <name>heme b</name>
        <dbReference type="ChEBI" id="CHEBI:60344"/>
    </ligand>
    <ligandPart>
        <name>Fe</name>
        <dbReference type="ChEBI" id="CHEBI:18248"/>
    </ligandPart>
</feature>
<dbReference type="GeneID" id="109007685"/>
<keyword evidence="11 21" id="KW-0560">Oxidoreductase</keyword>
<keyword evidence="10 18" id="KW-0106">Calcium</keyword>
<dbReference type="GO" id="GO:0046872">
    <property type="term" value="F:metal ion binding"/>
    <property type="evidence" value="ECO:0007669"/>
    <property type="project" value="UniProtKB-UniRule"/>
</dbReference>
<evidence type="ECO:0000313" key="22">
    <source>
        <dbReference type="Proteomes" id="UP000235220"/>
    </source>
</evidence>
<evidence type="ECO:0000256" key="21">
    <source>
        <dbReference type="RuleBase" id="RU362060"/>
    </source>
</evidence>
<dbReference type="EC" id="1.11.1.7" evidence="4 21"/>
<evidence type="ECO:0000256" key="18">
    <source>
        <dbReference type="PIRSR" id="PIRSR600823-3"/>
    </source>
</evidence>
<feature type="binding site" evidence="18">
    <location>
        <position position="69"/>
    </location>
    <ligand>
        <name>Ca(2+)</name>
        <dbReference type="ChEBI" id="CHEBI:29108"/>
        <label>1</label>
    </ligand>
</feature>
<dbReference type="CDD" id="cd00693">
    <property type="entry name" value="secretory_peroxidase"/>
    <property type="match status" value="1"/>
</dbReference>
<dbReference type="GO" id="GO:0020037">
    <property type="term" value="F:heme binding"/>
    <property type="evidence" value="ECO:0007669"/>
    <property type="project" value="UniProtKB-UniRule"/>
</dbReference>
<evidence type="ECO:0000256" key="10">
    <source>
        <dbReference type="ARBA" id="ARBA00022837"/>
    </source>
</evidence>
<feature type="binding site" evidence="18">
    <location>
        <position position="74"/>
    </location>
    <ligand>
        <name>Ca(2+)</name>
        <dbReference type="ChEBI" id="CHEBI:29108"/>
        <label>1</label>
    </ligand>
</feature>
<feature type="signal peptide" evidence="21">
    <location>
        <begin position="1"/>
        <end position="25"/>
    </location>
</feature>
<feature type="disulfide bond" evidence="20">
    <location>
        <begin position="202"/>
        <end position="234"/>
    </location>
</feature>
<evidence type="ECO:0000256" key="5">
    <source>
        <dbReference type="ARBA" id="ARBA00022525"/>
    </source>
</evidence>
<keyword evidence="5 21" id="KW-0964">Secreted</keyword>
<evidence type="ECO:0000256" key="19">
    <source>
        <dbReference type="PIRSR" id="PIRSR600823-4"/>
    </source>
</evidence>
<dbReference type="STRING" id="51240.A0A2I4GGH5"/>
<feature type="binding site" evidence="18">
    <location>
        <position position="196"/>
    </location>
    <ligand>
        <name>Ca(2+)</name>
        <dbReference type="ChEBI" id="CHEBI:29108"/>
        <label>2</label>
    </ligand>
</feature>
<evidence type="ECO:0000256" key="20">
    <source>
        <dbReference type="PIRSR" id="PIRSR600823-5"/>
    </source>
</evidence>
<dbReference type="FunFam" id="1.10.520.10:FF:000001">
    <property type="entry name" value="Peroxidase"/>
    <property type="match status" value="1"/>
</dbReference>
<dbReference type="InterPro" id="IPR002016">
    <property type="entry name" value="Haem_peroxidase"/>
</dbReference>
<feature type="binding site" evidence="18">
    <location>
        <position position="247"/>
    </location>
    <ligand>
        <name>Ca(2+)</name>
        <dbReference type="ChEBI" id="CHEBI:29108"/>
        <label>2</label>
    </ligand>
</feature>
<feature type="disulfide bond" evidence="20">
    <location>
        <begin position="70"/>
        <end position="75"/>
    </location>
</feature>
<dbReference type="Gene3D" id="1.10.520.10">
    <property type="match status" value="1"/>
</dbReference>
<name>A0A2I4GGH5_JUGRE</name>
<evidence type="ECO:0000256" key="13">
    <source>
        <dbReference type="ARBA" id="ARBA00023157"/>
    </source>
</evidence>
<comment type="cofactor">
    <cofactor evidence="18 21">
        <name>heme b</name>
        <dbReference type="ChEBI" id="CHEBI:60344"/>
    </cofactor>
    <text evidence="18 21">Binds 1 heme b (iron(II)-protoporphyrin IX) group per subunit.</text>
</comment>
<keyword evidence="13 20" id="KW-1015">Disulfide bond</keyword>
<dbReference type="PRINTS" id="PR00461">
    <property type="entry name" value="PLPEROXIDASE"/>
</dbReference>
<dbReference type="PROSITE" id="PS00435">
    <property type="entry name" value="PEROXIDASE_1"/>
    <property type="match status" value="1"/>
</dbReference>
<keyword evidence="15 21" id="KW-0376">Hydrogen peroxide</keyword>
<evidence type="ECO:0000256" key="6">
    <source>
        <dbReference type="ARBA" id="ARBA00022559"/>
    </source>
</evidence>
<feature type="binding site" evidence="18">
    <location>
        <position position="78"/>
    </location>
    <ligand>
        <name>Ca(2+)</name>
        <dbReference type="ChEBI" id="CHEBI:29108"/>
        <label>1</label>
    </ligand>
</feature>
<evidence type="ECO:0000256" key="14">
    <source>
        <dbReference type="ARBA" id="ARBA00023180"/>
    </source>
</evidence>
<dbReference type="GO" id="GO:0042744">
    <property type="term" value="P:hydrogen peroxide catabolic process"/>
    <property type="evidence" value="ECO:0007669"/>
    <property type="project" value="UniProtKB-KW"/>
</dbReference>
<feature type="binding site" evidence="18">
    <location>
        <position position="90"/>
    </location>
    <ligand>
        <name>Ca(2+)</name>
        <dbReference type="ChEBI" id="CHEBI:29108"/>
        <label>1</label>
    </ligand>
</feature>
<evidence type="ECO:0000256" key="17">
    <source>
        <dbReference type="PIRSR" id="PIRSR600823-2"/>
    </source>
</evidence>
<dbReference type="PANTHER" id="PTHR31235">
    <property type="entry name" value="PEROXIDASE 25-RELATED"/>
    <property type="match status" value="1"/>
</dbReference>
<feature type="chain" id="PRO_5043056936" description="Peroxidase" evidence="21">
    <location>
        <begin position="26"/>
        <end position="326"/>
    </location>
</feature>
<dbReference type="KEGG" id="jre:109007685"/>
<feature type="disulfide bond" evidence="20">
    <location>
        <begin position="37"/>
        <end position="116"/>
    </location>
</feature>
<feature type="binding site" evidence="17">
    <location>
        <position position="165"/>
    </location>
    <ligand>
        <name>substrate</name>
    </ligand>
</feature>
<evidence type="ECO:0000256" key="3">
    <source>
        <dbReference type="ARBA" id="ARBA00006873"/>
    </source>
</evidence>
<feature type="site" description="Transition state stabilizer" evidence="19">
    <location>
        <position position="64"/>
    </location>
</feature>
<accession>A0A2I4GGH5</accession>
<evidence type="ECO:0000256" key="7">
    <source>
        <dbReference type="ARBA" id="ARBA00022617"/>
    </source>
</evidence>
<feature type="binding site" evidence="18">
    <location>
        <position position="72"/>
    </location>
    <ligand>
        <name>Ca(2+)</name>
        <dbReference type="ChEBI" id="CHEBI:29108"/>
        <label>1</label>
    </ligand>
</feature>
<sequence length="326" mass="35942">MKIETNIILLSVCIVVTGFLGVCQGGNLRKNFYKTTCPSAEKIIQDVTWKHVCSNPNLPAKLLRMHFHDCFVRGCDASILLNSTADNTAEKESPPNQSLSGFDVIDDIKAQVEKQCKGVVSCADILSLAARDSVSFQFQKPMWEVLTGRRDGTVSRIAEVLSNIPPPIFNFDQLKNNFARKNLTMHDLVVLSGGHTIGIGHCIAFTNRLYNFTGRGDQDPSLNPTYAEFLKKKCPSPTDAITTVEMDPGSSQKFGSSYYTILLQNKGLFQSDAALLTSKQARNTVKELVSQIDFFTEFAQSMKRMGAIEVLTGTAGEIRKQCGKVN</sequence>
<evidence type="ECO:0000256" key="1">
    <source>
        <dbReference type="ARBA" id="ARBA00000189"/>
    </source>
</evidence>
<dbReference type="PROSITE" id="PS50873">
    <property type="entry name" value="PEROXIDASE_4"/>
    <property type="match status" value="1"/>
</dbReference>
<dbReference type="InterPro" id="IPR000823">
    <property type="entry name" value="Peroxidase_pln"/>
</dbReference>
<dbReference type="RefSeq" id="XP_018843002.1">
    <property type="nucleotide sequence ID" value="XM_018987457.1"/>
</dbReference>
<proteinExistence type="inferred from homology"/>
<dbReference type="Gene3D" id="1.10.420.10">
    <property type="entry name" value="Peroxidase, domain 2"/>
    <property type="match status" value="1"/>
</dbReference>
<dbReference type="InterPro" id="IPR019793">
    <property type="entry name" value="Peroxidases_heam-ligand_BS"/>
</dbReference>
<keyword evidence="8 18" id="KW-0479">Metal-binding</keyword>
<feature type="active site" description="Proton acceptor" evidence="16">
    <location>
        <position position="68"/>
    </location>
</feature>
<keyword evidence="7 21" id="KW-0349">Heme</keyword>
<keyword evidence="6 21" id="KW-0575">Peroxidase</keyword>
<comment type="cofactor">
    <cofactor evidence="18 21">
        <name>Ca(2+)</name>
        <dbReference type="ChEBI" id="CHEBI:29108"/>
    </cofactor>
    <text evidence="18 21">Binds 2 calcium ions per subunit.</text>
</comment>
<keyword evidence="14" id="KW-0325">Glycoprotein</keyword>
<keyword evidence="22" id="KW-1185">Reference proteome</keyword>
<evidence type="ECO:0000256" key="9">
    <source>
        <dbReference type="ARBA" id="ARBA00022729"/>
    </source>
</evidence>
<evidence type="ECO:0000256" key="4">
    <source>
        <dbReference type="ARBA" id="ARBA00012313"/>
    </source>
</evidence>
<dbReference type="GO" id="GO:0006979">
    <property type="term" value="P:response to oxidative stress"/>
    <property type="evidence" value="ECO:0007669"/>
    <property type="project" value="UniProtKB-UniRule"/>
</dbReference>
<feature type="binding site" evidence="18">
    <location>
        <position position="76"/>
    </location>
    <ligand>
        <name>Ca(2+)</name>
        <dbReference type="ChEBI" id="CHEBI:29108"/>
        <label>1</label>
    </ligand>
</feature>
<dbReference type="AlphaFoldDB" id="A0A2I4GGH5"/>
<evidence type="ECO:0000256" key="15">
    <source>
        <dbReference type="ARBA" id="ARBA00023324"/>
    </source>
</evidence>
<evidence type="ECO:0000313" key="23">
    <source>
        <dbReference type="RefSeq" id="XP_018843002.1"/>
    </source>
</evidence>
<dbReference type="GO" id="GO:0009505">
    <property type="term" value="C:plant-type cell wall"/>
    <property type="evidence" value="ECO:0000318"/>
    <property type="project" value="GO_Central"/>
</dbReference>
<dbReference type="GO" id="GO:0005576">
    <property type="term" value="C:extracellular region"/>
    <property type="evidence" value="ECO:0007669"/>
    <property type="project" value="UniProtKB-SubCell"/>
</dbReference>
<dbReference type="OrthoDB" id="2113341at2759"/>
<comment type="subcellular location">
    <subcellularLocation>
        <location evidence="21">Secreted</location>
    </subcellularLocation>
</comment>
<protein>
    <recommendedName>
        <fullName evidence="4 21">Peroxidase</fullName>
        <ecNumber evidence="4 21">1.11.1.7</ecNumber>
    </recommendedName>
</protein>
<dbReference type="FunFam" id="1.10.420.10:FF:000008">
    <property type="entry name" value="Peroxidase"/>
    <property type="match status" value="1"/>
</dbReference>
<evidence type="ECO:0000256" key="16">
    <source>
        <dbReference type="PIRSR" id="PIRSR600823-1"/>
    </source>
</evidence>
<dbReference type="GO" id="GO:0006950">
    <property type="term" value="P:response to stress"/>
    <property type="evidence" value="ECO:0000318"/>
    <property type="project" value="GO_Central"/>
</dbReference>
<keyword evidence="12 18" id="KW-0408">Iron</keyword>
<dbReference type="GO" id="GO:0140825">
    <property type="term" value="F:lactoperoxidase activity"/>
    <property type="evidence" value="ECO:0007669"/>
    <property type="project" value="UniProtKB-EC"/>
</dbReference>
<dbReference type="Proteomes" id="UP000235220">
    <property type="component" value="Chromosome 11"/>
</dbReference>
<comment type="function">
    <text evidence="2">Removal of H(2)O(2), oxidation of toxic reductants, biosynthesis and degradation of lignin, suberization, auxin catabolism, response to environmental stresses such as wounding, pathogen attack and oxidative stress. These functions might be dependent on each isozyme/isoform in each plant tissue.</text>
</comment>
<dbReference type="GO" id="GO:0004601">
    <property type="term" value="F:peroxidase activity"/>
    <property type="evidence" value="ECO:0000318"/>
    <property type="project" value="GO_Central"/>
</dbReference>
<evidence type="ECO:0000256" key="12">
    <source>
        <dbReference type="ARBA" id="ARBA00023004"/>
    </source>
</evidence>
<reference evidence="23" key="1">
    <citation type="submission" date="2025-08" db="UniProtKB">
        <authorList>
            <consortium name="RefSeq"/>
        </authorList>
    </citation>
    <scope>IDENTIFICATION</scope>
    <source>
        <tissue evidence="23">Leaves</tissue>
    </source>
</reference>
<dbReference type="Pfam" id="PF00141">
    <property type="entry name" value="peroxidase"/>
    <property type="match status" value="1"/>
</dbReference>
<evidence type="ECO:0000256" key="8">
    <source>
        <dbReference type="ARBA" id="ARBA00022723"/>
    </source>
</evidence>
<evidence type="ECO:0000256" key="11">
    <source>
        <dbReference type="ARBA" id="ARBA00023002"/>
    </source>
</evidence>
<dbReference type="PRINTS" id="PR00458">
    <property type="entry name" value="PEROXIDASE"/>
</dbReference>